<dbReference type="PANTHER" id="PTHR35201:SF4">
    <property type="entry name" value="BETA-PINACENE SYNTHASE-RELATED"/>
    <property type="match status" value="1"/>
</dbReference>
<keyword evidence="4 6" id="KW-0460">Magnesium</keyword>
<protein>
    <recommendedName>
        <fullName evidence="6">Terpene synthase</fullName>
        <ecNumber evidence="6">4.2.3.-</ecNumber>
    </recommendedName>
</protein>
<organism evidence="7 8">
    <name type="scientific">Hebeloma cylindrosporum</name>
    <dbReference type="NCBI Taxonomy" id="76867"/>
    <lineage>
        <taxon>Eukaryota</taxon>
        <taxon>Fungi</taxon>
        <taxon>Dikarya</taxon>
        <taxon>Basidiomycota</taxon>
        <taxon>Agaricomycotina</taxon>
        <taxon>Agaricomycetes</taxon>
        <taxon>Agaricomycetidae</taxon>
        <taxon>Agaricales</taxon>
        <taxon>Agaricineae</taxon>
        <taxon>Hymenogastraceae</taxon>
        <taxon>Hebeloma</taxon>
    </lineage>
</organism>
<dbReference type="OrthoDB" id="6486656at2759"/>
<dbReference type="EMBL" id="KN831803">
    <property type="protein sequence ID" value="KIM36702.1"/>
    <property type="molecule type" value="Genomic_DNA"/>
</dbReference>
<evidence type="ECO:0000256" key="5">
    <source>
        <dbReference type="ARBA" id="ARBA00023239"/>
    </source>
</evidence>
<dbReference type="InterPro" id="IPR008949">
    <property type="entry name" value="Isoprenoid_synthase_dom_sf"/>
</dbReference>
<accession>A0A0C2Y6Q0</accession>
<name>A0A0C2Y6Q0_HEBCY</name>
<evidence type="ECO:0000256" key="4">
    <source>
        <dbReference type="ARBA" id="ARBA00022842"/>
    </source>
</evidence>
<dbReference type="SUPFAM" id="SSF48576">
    <property type="entry name" value="Terpenoid synthases"/>
    <property type="match status" value="1"/>
</dbReference>
<keyword evidence="3 6" id="KW-0479">Metal-binding</keyword>
<dbReference type="Pfam" id="PF19086">
    <property type="entry name" value="Terpene_syn_C_2"/>
    <property type="match status" value="1"/>
</dbReference>
<evidence type="ECO:0000256" key="2">
    <source>
        <dbReference type="ARBA" id="ARBA00006333"/>
    </source>
</evidence>
<proteinExistence type="inferred from homology"/>
<gene>
    <name evidence="7" type="ORF">M413DRAFT_77956</name>
</gene>
<evidence type="ECO:0000313" key="8">
    <source>
        <dbReference type="Proteomes" id="UP000053424"/>
    </source>
</evidence>
<dbReference type="EC" id="4.2.3.-" evidence="6"/>
<dbReference type="GO" id="GO:0008299">
    <property type="term" value="P:isoprenoid biosynthetic process"/>
    <property type="evidence" value="ECO:0007669"/>
    <property type="project" value="UniProtKB-ARBA"/>
</dbReference>
<comment type="similarity">
    <text evidence="2 6">Belongs to the terpene synthase family.</text>
</comment>
<reference evidence="7 8" key="1">
    <citation type="submission" date="2014-04" db="EMBL/GenBank/DDBJ databases">
        <authorList>
            <consortium name="DOE Joint Genome Institute"/>
            <person name="Kuo A."/>
            <person name="Gay G."/>
            <person name="Dore J."/>
            <person name="Kohler A."/>
            <person name="Nagy L.G."/>
            <person name="Floudas D."/>
            <person name="Copeland A."/>
            <person name="Barry K.W."/>
            <person name="Cichocki N."/>
            <person name="Veneault-Fourrey C."/>
            <person name="LaButti K."/>
            <person name="Lindquist E.A."/>
            <person name="Lipzen A."/>
            <person name="Lundell T."/>
            <person name="Morin E."/>
            <person name="Murat C."/>
            <person name="Sun H."/>
            <person name="Tunlid A."/>
            <person name="Henrissat B."/>
            <person name="Grigoriev I.V."/>
            <person name="Hibbett D.S."/>
            <person name="Martin F."/>
            <person name="Nordberg H.P."/>
            <person name="Cantor M.N."/>
            <person name="Hua S.X."/>
        </authorList>
    </citation>
    <scope>NUCLEOTIDE SEQUENCE [LARGE SCALE GENOMIC DNA]</scope>
    <source>
        <strain evidence="8">h7</strain>
    </source>
</reference>
<evidence type="ECO:0000313" key="7">
    <source>
        <dbReference type="EMBL" id="KIM36702.1"/>
    </source>
</evidence>
<evidence type="ECO:0000256" key="6">
    <source>
        <dbReference type="RuleBase" id="RU366034"/>
    </source>
</evidence>
<reference evidence="8" key="2">
    <citation type="submission" date="2015-01" db="EMBL/GenBank/DDBJ databases">
        <title>Evolutionary Origins and Diversification of the Mycorrhizal Mutualists.</title>
        <authorList>
            <consortium name="DOE Joint Genome Institute"/>
            <consortium name="Mycorrhizal Genomics Consortium"/>
            <person name="Kohler A."/>
            <person name="Kuo A."/>
            <person name="Nagy L.G."/>
            <person name="Floudas D."/>
            <person name="Copeland A."/>
            <person name="Barry K.W."/>
            <person name="Cichocki N."/>
            <person name="Veneault-Fourrey C."/>
            <person name="LaButti K."/>
            <person name="Lindquist E.A."/>
            <person name="Lipzen A."/>
            <person name="Lundell T."/>
            <person name="Morin E."/>
            <person name="Murat C."/>
            <person name="Riley R."/>
            <person name="Ohm R."/>
            <person name="Sun H."/>
            <person name="Tunlid A."/>
            <person name="Henrissat B."/>
            <person name="Grigoriev I.V."/>
            <person name="Hibbett D.S."/>
            <person name="Martin F."/>
        </authorList>
    </citation>
    <scope>NUCLEOTIDE SEQUENCE [LARGE SCALE GENOMIC DNA]</scope>
    <source>
        <strain evidence="8">h7</strain>
    </source>
</reference>
<dbReference type="PANTHER" id="PTHR35201">
    <property type="entry name" value="TERPENE SYNTHASE"/>
    <property type="match status" value="1"/>
</dbReference>
<evidence type="ECO:0000256" key="1">
    <source>
        <dbReference type="ARBA" id="ARBA00001946"/>
    </source>
</evidence>
<keyword evidence="8" id="KW-1185">Reference proteome</keyword>
<dbReference type="Gene3D" id="1.10.600.10">
    <property type="entry name" value="Farnesyl Diphosphate Synthase"/>
    <property type="match status" value="1"/>
</dbReference>
<feature type="non-terminal residue" evidence="7">
    <location>
        <position position="1"/>
    </location>
</feature>
<evidence type="ECO:0000256" key="3">
    <source>
        <dbReference type="ARBA" id="ARBA00022723"/>
    </source>
</evidence>
<sequence>DLEEYLSIRRSTIGLLPRFIIPESMLNIPDDIYSHSRMVALRELAMALIIIANDLFSYAKEKAHDEGTAVHNSVEIVMVEKDLDLQGAINELERYIARVMAEFLDNAASLSTWGEEMDRKAKAYLDGLAQWIRGNDSWSFETTRYFGQEGLNIQKTRVMKIPPSHSSESP</sequence>
<comment type="cofactor">
    <cofactor evidence="1 6">
        <name>Mg(2+)</name>
        <dbReference type="ChEBI" id="CHEBI:18420"/>
    </cofactor>
</comment>
<dbReference type="InterPro" id="IPR034686">
    <property type="entry name" value="Terpene_cyclase-like_2"/>
</dbReference>
<dbReference type="GO" id="GO:0010333">
    <property type="term" value="F:terpene synthase activity"/>
    <property type="evidence" value="ECO:0007669"/>
    <property type="project" value="InterPro"/>
</dbReference>
<dbReference type="AlphaFoldDB" id="A0A0C2Y6Q0"/>
<keyword evidence="5 6" id="KW-0456">Lyase</keyword>
<dbReference type="HOGENOM" id="CLU_1574442_0_0_1"/>
<dbReference type="GO" id="GO:0046872">
    <property type="term" value="F:metal ion binding"/>
    <property type="evidence" value="ECO:0007669"/>
    <property type="project" value="UniProtKB-KW"/>
</dbReference>
<dbReference type="Proteomes" id="UP000053424">
    <property type="component" value="Unassembled WGS sequence"/>
</dbReference>